<organism evidence="4">
    <name type="scientific">Bifidobacterium fermentum</name>
    <dbReference type="NCBI Taxonomy" id="3059035"/>
    <lineage>
        <taxon>Bacteria</taxon>
        <taxon>Bacillati</taxon>
        <taxon>Actinomycetota</taxon>
        <taxon>Actinomycetes</taxon>
        <taxon>Bifidobacteriales</taxon>
        <taxon>Bifidobacteriaceae</taxon>
        <taxon>Bifidobacterium</taxon>
    </lineage>
</organism>
<sequence>MTTSTASTPTLHRPRRRRKASWNSLAKPLEEWLRLIQSSSGDLGEDSIRTIDSAMKKSTALRDLLIISLLGKDDCRELDRIRTIFENPYAPNSVRVIRCNLEDAFAHPQDPEIRERCNRGLAILERAVRHVDRQKGASTLAIITYIRWWMGDKSAYAWAQACLKRDSSCTLASIILSALEHGMFPSESKD</sequence>
<protein>
    <recommendedName>
        <fullName evidence="5">DUF4192 family protein</fullName>
    </recommendedName>
</protein>
<evidence type="ECO:0000313" key="2">
    <source>
        <dbReference type="EMBL" id="XDS47495.1"/>
    </source>
</evidence>
<feature type="compositionally biased region" description="Polar residues" evidence="1">
    <location>
        <begin position="1"/>
        <end position="10"/>
    </location>
</feature>
<feature type="region of interest" description="Disordered" evidence="1">
    <location>
        <begin position="1"/>
        <end position="20"/>
    </location>
</feature>
<evidence type="ECO:0000256" key="1">
    <source>
        <dbReference type="SAM" id="MobiDB-lite"/>
    </source>
</evidence>
<dbReference type="AlphaFoldDB" id="A0AB39UNR7"/>
<reference evidence="4" key="1">
    <citation type="submission" date="2023-07" db="EMBL/GenBank/DDBJ databases">
        <title>Bifidobacterium aquikefiriaerophilum sp. nov. and Bifidobacterium eccum sp. nov., isolated from water kefir.</title>
        <authorList>
            <person name="Breselge S."/>
            <person name="Bellassi P."/>
            <person name="Barcenilla C."/>
            <person name="Alvarez-Ordonez A."/>
            <person name="Morelli L."/>
            <person name="Cotter P.D."/>
        </authorList>
    </citation>
    <scope>NUCLEOTIDE SEQUENCE</scope>
    <source>
        <strain evidence="4">WK012_4_13</strain>
        <strain evidence="3">WK013_4_14</strain>
        <strain evidence="2">WK048_4_13</strain>
    </source>
</reference>
<gene>
    <name evidence="4" type="ORF">QN062_01305</name>
    <name evidence="3" type="ORF">QN216_05310</name>
    <name evidence="2" type="ORF">QN217_05135</name>
</gene>
<dbReference type="EMBL" id="CP129683">
    <property type="protein sequence ID" value="XDS50872.1"/>
    <property type="molecule type" value="Genomic_DNA"/>
</dbReference>
<evidence type="ECO:0000313" key="3">
    <source>
        <dbReference type="EMBL" id="XDS47794.1"/>
    </source>
</evidence>
<evidence type="ECO:0008006" key="5">
    <source>
        <dbReference type="Google" id="ProtNLM"/>
    </source>
</evidence>
<dbReference type="EMBL" id="CP129675">
    <property type="protein sequence ID" value="XDS47495.1"/>
    <property type="molecule type" value="Genomic_DNA"/>
</dbReference>
<proteinExistence type="predicted"/>
<dbReference type="RefSeq" id="WP_369341834.1">
    <property type="nucleotide sequence ID" value="NZ_CP129675.1"/>
</dbReference>
<dbReference type="EMBL" id="CP129682">
    <property type="protein sequence ID" value="XDS47794.1"/>
    <property type="molecule type" value="Genomic_DNA"/>
</dbReference>
<accession>A0AB39UNR7</accession>
<dbReference type="KEGG" id="bfk:QN062_01305"/>
<name>A0AB39UNR7_9BIFI</name>
<evidence type="ECO:0000313" key="4">
    <source>
        <dbReference type="EMBL" id="XDS50872.1"/>
    </source>
</evidence>